<keyword evidence="6" id="KW-0406">Ion transport</keyword>
<dbReference type="InterPro" id="IPR010420">
    <property type="entry name" value="CASTOR/POLLUX/SYM8_dom"/>
</dbReference>
<keyword evidence="5 9" id="KW-1133">Transmembrane helix</keyword>
<evidence type="ECO:0000256" key="3">
    <source>
        <dbReference type="ARBA" id="ARBA00022448"/>
    </source>
</evidence>
<organism evidence="11 12">
    <name type="scientific">Aureococcus anophagefferens</name>
    <name type="common">Harmful bloom alga</name>
    <dbReference type="NCBI Taxonomy" id="44056"/>
    <lineage>
        <taxon>Eukaryota</taxon>
        <taxon>Sar</taxon>
        <taxon>Stramenopiles</taxon>
        <taxon>Ochrophyta</taxon>
        <taxon>Pelagophyceae</taxon>
        <taxon>Pelagomonadales</taxon>
        <taxon>Pelagomonadaceae</taxon>
        <taxon>Aureococcus</taxon>
    </lineage>
</organism>
<dbReference type="Pfam" id="PF06241">
    <property type="entry name" value="Castor_Poll_mid"/>
    <property type="match status" value="1"/>
</dbReference>
<protein>
    <submittedName>
        <fullName evidence="11">Monovalent cation:H+ antiporter-2</fullName>
    </submittedName>
</protein>
<evidence type="ECO:0000313" key="12">
    <source>
        <dbReference type="Proteomes" id="UP001363151"/>
    </source>
</evidence>
<accession>A0ABR1FY93</accession>
<gene>
    <name evidence="11" type="ORF">SO694_00051017</name>
</gene>
<dbReference type="PANTHER" id="PTHR31563">
    <property type="entry name" value="ION CHANNEL POLLUX-RELATED"/>
    <property type="match status" value="1"/>
</dbReference>
<dbReference type="InterPro" id="IPR036721">
    <property type="entry name" value="RCK_C_sf"/>
</dbReference>
<evidence type="ECO:0000256" key="9">
    <source>
        <dbReference type="SAM" id="Phobius"/>
    </source>
</evidence>
<evidence type="ECO:0000256" key="4">
    <source>
        <dbReference type="ARBA" id="ARBA00022692"/>
    </source>
</evidence>
<comment type="subcellular location">
    <subcellularLocation>
        <location evidence="1">Endomembrane system</location>
        <topology evidence="1">Multi-pass membrane protein</topology>
    </subcellularLocation>
</comment>
<sequence length="863" mass="94075">MVHAEHARKLALLEAEVALLRLELEGRDIVRASGGLLPALLRLLLPVALAVAGAWGLPAFLRCVERKLAERHEGAAARGDLRRQALYRLDLWFSTNPYSKMQALAALAAALVVAGALLLFAVSDTTPTDALWESLAGVGIAWDWASAAGRLDPGSARGVLTRVVAVAVSLGGMFVTALLLGIVSEQITEKVEHYRKGKSDVLESGHTVILGWSDKLFGVLEQLCLANESLGGGVVVLLSDKPKEEQEDALAQQVPETRGTTVICRQGSPLVREHLDKVSAEHARSVVVLSDDTLRADLFEFHAGADQADARSLRVALSFVSEARHCAPASDRCIVMEMQDVDNEPLVQLVGGDHVETIVTHDLIGRLMIQSARHPGLAQVWSMLLGFDGCEFYIKHHAELDGVSFGDAFLRFDDAVPIGVIQGSGKDATIWVNPEDDLVLRPGDKLIVIAEDDDTYAPRTRPLEVEVASPSDGDLRTFRDDRALSMDDDNAERPECVLFCGWRRDMDDIVQVLDEFVTPGSELHIFCELPAEAQAERLREQRATRKRPLELSNLTVYHSEGLLCSRRDLEEKLPISSLSSIVILAEESEDLDATSKDSQALTTLLLLRDIQSTQPPAPGGARPRAATTPAKSVDFVCSSESPDRPRRASVWDSFSQSACDATDAVHAAVADAVLSPRSLDSPSPRSVEAPASSLSPSNSSGALSPGRSPRARTSSKAMRCHSSPTWSLLRKQKEKCQIISEILDSRTSKLIADAQISDYVLSNDLVANALAMIAEDRTVNKLLKILMESEGSEFYIRRAADLVDVGRKQSFFDVMRAARLAFRGPEIAFGYVRAGEEPVLNPPRKRELKRWLKTDSFIVLAEG</sequence>
<evidence type="ECO:0000256" key="8">
    <source>
        <dbReference type="SAM" id="MobiDB-lite"/>
    </source>
</evidence>
<comment type="similarity">
    <text evidence="2">Belongs to the castor/pollux (TC 1.A.1.23) family.</text>
</comment>
<evidence type="ECO:0000256" key="2">
    <source>
        <dbReference type="ARBA" id="ARBA00008577"/>
    </source>
</evidence>
<feature type="transmembrane region" description="Helical" evidence="9">
    <location>
        <begin position="103"/>
        <end position="122"/>
    </location>
</feature>
<dbReference type="EMBL" id="JBBJCI010000204">
    <property type="protein sequence ID" value="KAK7241161.1"/>
    <property type="molecule type" value="Genomic_DNA"/>
</dbReference>
<proteinExistence type="inferred from homology"/>
<feature type="domain" description="RCK N-terminal" evidence="10">
    <location>
        <begin position="204"/>
        <end position="356"/>
    </location>
</feature>
<feature type="region of interest" description="Disordered" evidence="8">
    <location>
        <begin position="612"/>
        <end position="649"/>
    </location>
</feature>
<feature type="compositionally biased region" description="Low complexity" evidence="8">
    <location>
        <begin position="676"/>
        <end position="706"/>
    </location>
</feature>
<keyword evidence="7 9" id="KW-0472">Membrane</keyword>
<dbReference type="InterPro" id="IPR003148">
    <property type="entry name" value="RCK_N"/>
</dbReference>
<comment type="caution">
    <text evidence="11">The sequence shown here is derived from an EMBL/GenBank/DDBJ whole genome shotgun (WGS) entry which is preliminary data.</text>
</comment>
<evidence type="ECO:0000256" key="6">
    <source>
        <dbReference type="ARBA" id="ARBA00023065"/>
    </source>
</evidence>
<feature type="transmembrane region" description="Helical" evidence="9">
    <location>
        <begin position="163"/>
        <end position="183"/>
    </location>
</feature>
<keyword evidence="4 9" id="KW-0812">Transmembrane</keyword>
<feature type="transmembrane region" description="Helical" evidence="9">
    <location>
        <begin position="43"/>
        <end position="61"/>
    </location>
</feature>
<name>A0ABR1FY93_AURAN</name>
<dbReference type="InterPro" id="IPR044849">
    <property type="entry name" value="CASTOR/POLLUX/SYM8-like"/>
</dbReference>
<evidence type="ECO:0000256" key="1">
    <source>
        <dbReference type="ARBA" id="ARBA00004127"/>
    </source>
</evidence>
<feature type="compositionally biased region" description="Low complexity" evidence="8">
    <location>
        <begin position="619"/>
        <end position="630"/>
    </location>
</feature>
<dbReference type="Proteomes" id="UP001363151">
    <property type="component" value="Unassembled WGS sequence"/>
</dbReference>
<dbReference type="PANTHER" id="PTHR31563:SF10">
    <property type="entry name" value="ION CHANNEL POLLUX-RELATED"/>
    <property type="match status" value="1"/>
</dbReference>
<dbReference type="Gene3D" id="3.40.50.720">
    <property type="entry name" value="NAD(P)-binding Rossmann-like Domain"/>
    <property type="match status" value="1"/>
</dbReference>
<dbReference type="SUPFAM" id="SSF116726">
    <property type="entry name" value="TrkA C-terminal domain-like"/>
    <property type="match status" value="1"/>
</dbReference>
<dbReference type="Pfam" id="PF22614">
    <property type="entry name" value="Slo-like_RCK"/>
    <property type="match status" value="1"/>
</dbReference>
<keyword evidence="3" id="KW-0813">Transport</keyword>
<dbReference type="PROSITE" id="PS51201">
    <property type="entry name" value="RCK_N"/>
    <property type="match status" value="1"/>
</dbReference>
<keyword evidence="12" id="KW-1185">Reference proteome</keyword>
<evidence type="ECO:0000259" key="10">
    <source>
        <dbReference type="PROSITE" id="PS51201"/>
    </source>
</evidence>
<feature type="region of interest" description="Disordered" evidence="8">
    <location>
        <begin position="676"/>
        <end position="717"/>
    </location>
</feature>
<evidence type="ECO:0000256" key="7">
    <source>
        <dbReference type="ARBA" id="ARBA00023136"/>
    </source>
</evidence>
<reference evidence="11 12" key="1">
    <citation type="submission" date="2024-03" db="EMBL/GenBank/DDBJ databases">
        <title>Aureococcus anophagefferens CCMP1851 and Kratosvirus quantuckense: Draft genome of a second virus-susceptible host strain in the model system.</title>
        <authorList>
            <person name="Chase E."/>
            <person name="Truchon A.R."/>
            <person name="Schepens W."/>
            <person name="Wilhelm S.W."/>
        </authorList>
    </citation>
    <scope>NUCLEOTIDE SEQUENCE [LARGE SCALE GENOMIC DNA]</scope>
    <source>
        <strain evidence="11 12">CCMP1851</strain>
    </source>
</reference>
<evidence type="ECO:0000256" key="5">
    <source>
        <dbReference type="ARBA" id="ARBA00022989"/>
    </source>
</evidence>
<evidence type="ECO:0000313" key="11">
    <source>
        <dbReference type="EMBL" id="KAK7241161.1"/>
    </source>
</evidence>